<accession>A0A9P6N844</accession>
<dbReference type="Proteomes" id="UP000886653">
    <property type="component" value="Unassembled WGS sequence"/>
</dbReference>
<dbReference type="OrthoDB" id="10252171at2759"/>
<gene>
    <name evidence="5" type="ORF">CROQUDRAFT_666825</name>
</gene>
<dbReference type="GO" id="GO:0045719">
    <property type="term" value="P:negative regulation of glycogen biosynthetic process"/>
    <property type="evidence" value="ECO:0007669"/>
    <property type="project" value="TreeGrafter"/>
</dbReference>
<dbReference type="GO" id="GO:0004674">
    <property type="term" value="F:protein serine/threonine kinase activity"/>
    <property type="evidence" value="ECO:0007669"/>
    <property type="project" value="TreeGrafter"/>
</dbReference>
<feature type="domain" description="Protein kinase" evidence="4">
    <location>
        <begin position="360"/>
        <end position="650"/>
    </location>
</feature>
<dbReference type="Gene3D" id="1.10.510.10">
    <property type="entry name" value="Transferase(Phosphotransferase) domain 1"/>
    <property type="match status" value="1"/>
</dbReference>
<evidence type="ECO:0000313" key="6">
    <source>
        <dbReference type="Proteomes" id="UP000886653"/>
    </source>
</evidence>
<sequence length="652" mass="71374">MMASTSTSPNINNNNNHNSNHKRPSIASVIQEKRRLASLSIQFTNQKSNHKSSSGSTTPSNHPPLSPSSPLIPNQHHTRSRGGTRIGGLSDLTGTTRFDSLNRAFNRFTWDTQSNRSIPITLNTNNIITDEPSTSDHLQHNISGVGEVVMTPTTEEWRSLGGLPGDMKKFKNDIISSNIVAMDDEDDDAGDDSDNSAGTNNSLEEAIRILPKSTIIEDLPDSPIKSTSSNRKRSTSIPIQTRSYRSITPISTNTFSSQQPATPDQFPTALVPSDVEPTVALPTLTSVNGIIHNTDHSIPTLSALSSQSLGISSPSSLLASFLDPLPAIRPCSLSHDGIVRKSIDPRSYSAITGYRNIQSFVIEGESGKGAYGVVKKVREISAGSDGPPLIVKYIIKQKILADCWKSHKVLGPIPIEIHVLDHLRRVSYRPSIVGSTTTTNSTTTTTTEQRTGHPNICGILDYFEDPDYYYLVMPYFGEGQDLFDYIESFPNGLDLNNVIVIFQQILDAVCFLHERNIVHRDIKDENVILDSSGNVQLIDFGSAAYVKEGKKFDTFSGTLDFAAPEVLKGERHGGKEIDIWALGVLLYVLLCGECPFWNANEALEGIEIGTRAFNGLVGKDPVVVEVLKSCLELDPSKRVTAHQLATHRLFSR</sequence>
<dbReference type="InterPro" id="IPR000719">
    <property type="entry name" value="Prot_kinase_dom"/>
</dbReference>
<evidence type="ECO:0000313" key="5">
    <source>
        <dbReference type="EMBL" id="KAG0139188.1"/>
    </source>
</evidence>
<feature type="compositionally biased region" description="Low complexity" evidence="3">
    <location>
        <begin position="1"/>
        <end position="18"/>
    </location>
</feature>
<keyword evidence="2" id="KW-0067">ATP-binding</keyword>
<keyword evidence="1" id="KW-0547">Nucleotide-binding</keyword>
<dbReference type="GO" id="GO:0005829">
    <property type="term" value="C:cytosol"/>
    <property type="evidence" value="ECO:0007669"/>
    <property type="project" value="TreeGrafter"/>
</dbReference>
<feature type="compositionally biased region" description="Polar residues" evidence="3">
    <location>
        <begin position="45"/>
        <end position="55"/>
    </location>
</feature>
<comment type="caution">
    <text evidence="5">The sequence shown here is derived from an EMBL/GenBank/DDBJ whole genome shotgun (WGS) entry which is preliminary data.</text>
</comment>
<dbReference type="Pfam" id="PF00069">
    <property type="entry name" value="Pkinase"/>
    <property type="match status" value="1"/>
</dbReference>
<organism evidence="5 6">
    <name type="scientific">Cronartium quercuum f. sp. fusiforme G11</name>
    <dbReference type="NCBI Taxonomy" id="708437"/>
    <lineage>
        <taxon>Eukaryota</taxon>
        <taxon>Fungi</taxon>
        <taxon>Dikarya</taxon>
        <taxon>Basidiomycota</taxon>
        <taxon>Pucciniomycotina</taxon>
        <taxon>Pucciniomycetes</taxon>
        <taxon>Pucciniales</taxon>
        <taxon>Coleosporiaceae</taxon>
        <taxon>Cronartium</taxon>
    </lineage>
</organism>
<protein>
    <recommendedName>
        <fullName evidence="4">Protein kinase domain-containing protein</fullName>
    </recommendedName>
</protein>
<dbReference type="SUPFAM" id="SSF56112">
    <property type="entry name" value="Protein kinase-like (PK-like)"/>
    <property type="match status" value="1"/>
</dbReference>
<name>A0A9P6N844_9BASI</name>
<dbReference type="Gene3D" id="3.30.200.20">
    <property type="entry name" value="Phosphorylase Kinase, domain 1"/>
    <property type="match status" value="1"/>
</dbReference>
<feature type="region of interest" description="Disordered" evidence="3">
    <location>
        <begin position="218"/>
        <end position="237"/>
    </location>
</feature>
<feature type="region of interest" description="Disordered" evidence="3">
    <location>
        <begin position="1"/>
        <end position="23"/>
    </location>
</feature>
<evidence type="ECO:0000256" key="1">
    <source>
        <dbReference type="ARBA" id="ARBA00022741"/>
    </source>
</evidence>
<dbReference type="PANTHER" id="PTHR24346:SF51">
    <property type="entry name" value="PAS DOMAIN-CONTAINING SERINE_THREONINE-PROTEIN KINASE"/>
    <property type="match status" value="1"/>
</dbReference>
<evidence type="ECO:0000256" key="2">
    <source>
        <dbReference type="ARBA" id="ARBA00022840"/>
    </source>
</evidence>
<dbReference type="FunFam" id="1.10.510.10:FF:000571">
    <property type="entry name" value="Maternal embryonic leucine zipper kinase"/>
    <property type="match status" value="1"/>
</dbReference>
<evidence type="ECO:0000256" key="3">
    <source>
        <dbReference type="SAM" id="MobiDB-lite"/>
    </source>
</evidence>
<feature type="region of interest" description="Disordered" evidence="3">
    <location>
        <begin position="45"/>
        <end position="91"/>
    </location>
</feature>
<dbReference type="InterPro" id="IPR011009">
    <property type="entry name" value="Kinase-like_dom_sf"/>
</dbReference>
<evidence type="ECO:0000259" key="4">
    <source>
        <dbReference type="PROSITE" id="PS50011"/>
    </source>
</evidence>
<dbReference type="AlphaFoldDB" id="A0A9P6N844"/>
<dbReference type="PROSITE" id="PS50011">
    <property type="entry name" value="PROTEIN_KINASE_DOM"/>
    <property type="match status" value="1"/>
</dbReference>
<dbReference type="EMBL" id="MU167729">
    <property type="protein sequence ID" value="KAG0139188.1"/>
    <property type="molecule type" value="Genomic_DNA"/>
</dbReference>
<proteinExistence type="predicted"/>
<dbReference type="PANTHER" id="PTHR24346">
    <property type="entry name" value="MAP/MICROTUBULE AFFINITY-REGULATING KINASE"/>
    <property type="match status" value="1"/>
</dbReference>
<dbReference type="InterPro" id="IPR008271">
    <property type="entry name" value="Ser/Thr_kinase_AS"/>
</dbReference>
<dbReference type="GO" id="GO:0005634">
    <property type="term" value="C:nucleus"/>
    <property type="evidence" value="ECO:0007669"/>
    <property type="project" value="TreeGrafter"/>
</dbReference>
<feature type="compositionally biased region" description="Acidic residues" evidence="3">
    <location>
        <begin position="183"/>
        <end position="194"/>
    </location>
</feature>
<dbReference type="GO" id="GO:0005524">
    <property type="term" value="F:ATP binding"/>
    <property type="evidence" value="ECO:0007669"/>
    <property type="project" value="UniProtKB-KW"/>
</dbReference>
<dbReference type="GO" id="GO:0035556">
    <property type="term" value="P:intracellular signal transduction"/>
    <property type="evidence" value="ECO:0007669"/>
    <property type="project" value="TreeGrafter"/>
</dbReference>
<dbReference type="PROSITE" id="PS00108">
    <property type="entry name" value="PROTEIN_KINASE_ST"/>
    <property type="match status" value="1"/>
</dbReference>
<keyword evidence="6" id="KW-1185">Reference proteome</keyword>
<dbReference type="SMART" id="SM00220">
    <property type="entry name" value="S_TKc"/>
    <property type="match status" value="1"/>
</dbReference>
<reference evidence="5" key="1">
    <citation type="submission" date="2013-11" db="EMBL/GenBank/DDBJ databases">
        <title>Genome sequence of the fusiform rust pathogen reveals effectors for host alternation and coevolution with pine.</title>
        <authorList>
            <consortium name="DOE Joint Genome Institute"/>
            <person name="Smith K."/>
            <person name="Pendleton A."/>
            <person name="Kubisiak T."/>
            <person name="Anderson C."/>
            <person name="Salamov A."/>
            <person name="Aerts A."/>
            <person name="Riley R."/>
            <person name="Clum A."/>
            <person name="Lindquist E."/>
            <person name="Ence D."/>
            <person name="Campbell M."/>
            <person name="Kronenberg Z."/>
            <person name="Feau N."/>
            <person name="Dhillon B."/>
            <person name="Hamelin R."/>
            <person name="Burleigh J."/>
            <person name="Smith J."/>
            <person name="Yandell M."/>
            <person name="Nelson C."/>
            <person name="Grigoriev I."/>
            <person name="Davis J."/>
        </authorList>
    </citation>
    <scope>NUCLEOTIDE SEQUENCE</scope>
    <source>
        <strain evidence="5">G11</strain>
    </source>
</reference>
<feature type="region of interest" description="Disordered" evidence="3">
    <location>
        <begin position="183"/>
        <end position="206"/>
    </location>
</feature>